<reference evidence="9" key="2">
    <citation type="submission" date="2020-01" db="EMBL/GenBank/DDBJ databases">
        <authorList>
            <person name="Korhonen P.K.K."/>
            <person name="Guangxu M.G."/>
            <person name="Wang T.W."/>
            <person name="Stroehlein A.J.S."/>
            <person name="Young N.D."/>
            <person name="Ang C.-S.A."/>
            <person name="Fernando D.W.F."/>
            <person name="Lu H.L."/>
            <person name="Taylor S.T."/>
            <person name="Ehtesham M.E.M."/>
            <person name="Najaraj S.H.N."/>
            <person name="Harsha G.H.G."/>
            <person name="Madugundu A.M."/>
            <person name="Renuse S.R."/>
            <person name="Holt D.H."/>
            <person name="Pandey A.P."/>
            <person name="Papenfuss A.P."/>
            <person name="Gasser R.B.G."/>
            <person name="Fischer K.F."/>
        </authorList>
    </citation>
    <scope>NUCLEOTIDE SEQUENCE</scope>
    <source>
        <strain evidence="9">SSS_KF_BRIS2020</strain>
    </source>
</reference>
<dbReference type="InterPro" id="IPR011598">
    <property type="entry name" value="bHLH_dom"/>
</dbReference>
<dbReference type="CDD" id="cd11405">
    <property type="entry name" value="bHLHzip_MLXIP_like"/>
    <property type="match status" value="1"/>
</dbReference>
<dbReference type="Gene3D" id="4.10.280.10">
    <property type="entry name" value="Helix-loop-helix DNA-binding domain"/>
    <property type="match status" value="1"/>
</dbReference>
<dbReference type="CDD" id="cd21739">
    <property type="entry name" value="NES2-NLS_ChREBP-like"/>
    <property type="match status" value="1"/>
</dbReference>
<organism evidence="9">
    <name type="scientific">Sarcoptes scabiei</name>
    <name type="common">Itch mite</name>
    <name type="synonym">Acarus scabiei</name>
    <dbReference type="NCBI Taxonomy" id="52283"/>
    <lineage>
        <taxon>Eukaryota</taxon>
        <taxon>Metazoa</taxon>
        <taxon>Ecdysozoa</taxon>
        <taxon>Arthropoda</taxon>
        <taxon>Chelicerata</taxon>
        <taxon>Arachnida</taxon>
        <taxon>Acari</taxon>
        <taxon>Acariformes</taxon>
        <taxon>Sarcoptiformes</taxon>
        <taxon>Astigmata</taxon>
        <taxon>Psoroptidia</taxon>
        <taxon>Sarcoptoidea</taxon>
        <taxon>Sarcoptidae</taxon>
        <taxon>Sarcoptinae</taxon>
        <taxon>Sarcoptes</taxon>
    </lineage>
</organism>
<evidence type="ECO:0000256" key="4">
    <source>
        <dbReference type="ARBA" id="ARBA00023163"/>
    </source>
</evidence>
<keyword evidence="6" id="KW-0175">Coiled coil</keyword>
<keyword evidence="2" id="KW-0805">Transcription regulation</keyword>
<dbReference type="EnsemblMetazoa" id="SSS_2632s_mrna">
    <property type="protein sequence ID" value="KAF7488910.1"/>
    <property type="gene ID" value="SSS_2632"/>
</dbReference>
<accession>A0A834VB00</accession>
<dbReference type="Proteomes" id="UP000070412">
    <property type="component" value="Unassembled WGS sequence"/>
</dbReference>
<dbReference type="GO" id="GO:0005634">
    <property type="term" value="C:nucleus"/>
    <property type="evidence" value="ECO:0007669"/>
    <property type="project" value="UniProtKB-SubCell"/>
</dbReference>
<dbReference type="Pfam" id="PF00010">
    <property type="entry name" value="HLH"/>
    <property type="match status" value="1"/>
</dbReference>
<evidence type="ECO:0000313" key="9">
    <source>
        <dbReference type="EMBL" id="KAF7488910.1"/>
    </source>
</evidence>
<keyword evidence="3" id="KW-0238">DNA-binding</keyword>
<protein>
    <submittedName>
        <fullName evidence="9">MLX-interacting protein</fullName>
    </submittedName>
</protein>
<evidence type="ECO:0000256" key="2">
    <source>
        <dbReference type="ARBA" id="ARBA00023015"/>
    </source>
</evidence>
<keyword evidence="5" id="KW-0539">Nucleus</keyword>
<dbReference type="SUPFAM" id="SSF47459">
    <property type="entry name" value="HLH, helix-loop-helix DNA-binding domain"/>
    <property type="match status" value="1"/>
</dbReference>
<dbReference type="AlphaFoldDB" id="A0A834VB00"/>
<gene>
    <name evidence="9" type="ORF">SSS_2632</name>
</gene>
<dbReference type="PROSITE" id="PS50888">
    <property type="entry name" value="BHLH"/>
    <property type="match status" value="1"/>
</dbReference>
<reference evidence="10" key="3">
    <citation type="submission" date="2022-06" db="UniProtKB">
        <authorList>
            <consortium name="EnsemblMetazoa"/>
        </authorList>
    </citation>
    <scope>IDENTIFICATION</scope>
</reference>
<evidence type="ECO:0000256" key="3">
    <source>
        <dbReference type="ARBA" id="ARBA00023125"/>
    </source>
</evidence>
<dbReference type="InterPro" id="IPR036638">
    <property type="entry name" value="HLH_DNA-bd_sf"/>
</dbReference>
<feature type="region of interest" description="Disordered" evidence="7">
    <location>
        <begin position="584"/>
        <end position="606"/>
    </location>
</feature>
<dbReference type="GO" id="GO:0000981">
    <property type="term" value="F:DNA-binding transcription factor activity, RNA polymerase II-specific"/>
    <property type="evidence" value="ECO:0007669"/>
    <property type="project" value="TreeGrafter"/>
</dbReference>
<sequence length="821" mass="96703">MSQNFQSFLNQAPSYETMLRSDRMRNYCFESKNCLENRSFVGLHSQNESIHSGHFMVSKIDENDDATCEEKFIDPILPNELVQMTMTRTYRFKRSNHQLSIEETLWKLFRCMTLAYNNAKLTSPKWKPFKGMRMNIKEKIRLNNVIWRAWHFQYIAGRRTAVCQFSTIDNERHKKIEAILLEGKYWKRRSDVIKAEYNKWRNYYQHSLRINKKTIRLNEPCEWDSNLPRWSNNLGFETLFSTLDDHSNIFEANLDARNHDYQNICPSHPNYDQHYYDYANSREIARSGMGADFMQPGLEQLQPSIDFIENFEPIQDFLNFKESLVDYNDHGRSTLEHDFLAQPVTQNSDFCRNESTLSINLSKFRSDNYPNQSQIYSSTSPKFENLLDQMIPLRDIDSNSDHSISMNPLDYSIQSAPIQSSTITSQSNVINPHYMELHNNDPVKEMKKFSNVEYLSIGDNKVSEVIYRNMKSISSNEISPTIEERKKCLKHFDEKKSYQNLFSINSSGTSSNITSSNDNFTNFTIENNLASDFIRNKFKIKNKSVNDERSSLKKEHKLSNQKYYSQSRSDSRCFRSSNECKHLDNSNSSSRLNRMKSKQSNKCGNDDQSIHIEKRRVCHINAEQKRRGNIKNGFETVKSLLPESDFDSTTKISKALMLQKAADYIQKLEREKCDQQKEFEKLRREIDELNEKITLLQNTLPINGCSMDQKDYQSQTQTLTNLRKRYADYVSEKINENWKFHLFSIIMESVSNKYIETVSIKNFEDFYRTLFQWLEHSCSLVALRKDLRNVLRLLSTETSILHDPESLREQIGFVLNSWKFQ</sequence>
<evidence type="ECO:0000313" key="10">
    <source>
        <dbReference type="EnsemblMetazoa" id="KAF7488910.1"/>
    </source>
</evidence>
<name>A0A834VB00_SARSC</name>
<dbReference type="PANTHER" id="PTHR15741:SF37">
    <property type="entry name" value="LD38259P"/>
    <property type="match status" value="1"/>
</dbReference>
<reference evidence="11" key="1">
    <citation type="journal article" date="2020" name="PLoS Negl. Trop. Dis.">
        <title>High-quality nuclear genome for Sarcoptes scabiei-A critical resource for a neglected parasite.</title>
        <authorList>
            <person name="Korhonen P.K."/>
            <person name="Gasser R.B."/>
            <person name="Ma G."/>
            <person name="Wang T."/>
            <person name="Stroehlein A.J."/>
            <person name="Young N.D."/>
            <person name="Ang C.S."/>
            <person name="Fernando D.D."/>
            <person name="Lu H.C."/>
            <person name="Taylor S."/>
            <person name="Reynolds S.L."/>
            <person name="Mofiz E."/>
            <person name="Najaraj S.H."/>
            <person name="Gowda H."/>
            <person name="Madugundu A."/>
            <person name="Renuse S."/>
            <person name="Holt D."/>
            <person name="Pandey A."/>
            <person name="Papenfuss A.T."/>
            <person name="Fischer K."/>
        </authorList>
    </citation>
    <scope>NUCLEOTIDE SEQUENCE [LARGE SCALE GENOMIC DNA]</scope>
</reference>
<dbReference type="PANTHER" id="PTHR15741">
    <property type="entry name" value="BASIC HELIX-LOOP-HELIX ZIP TRANSCRIPTION FACTOR"/>
    <property type="match status" value="1"/>
</dbReference>
<dbReference type="EMBL" id="WVUK01000065">
    <property type="protein sequence ID" value="KAF7488910.1"/>
    <property type="molecule type" value="Genomic_DNA"/>
</dbReference>
<dbReference type="SMART" id="SM00353">
    <property type="entry name" value="HLH"/>
    <property type="match status" value="1"/>
</dbReference>
<keyword evidence="11" id="KW-1185">Reference proteome</keyword>
<feature type="domain" description="BHLH" evidence="8">
    <location>
        <begin position="614"/>
        <end position="668"/>
    </location>
</feature>
<comment type="subcellular location">
    <subcellularLocation>
        <location evidence="1">Nucleus</location>
    </subcellularLocation>
</comment>
<evidence type="ECO:0000256" key="1">
    <source>
        <dbReference type="ARBA" id="ARBA00004123"/>
    </source>
</evidence>
<dbReference type="GO" id="GO:0000978">
    <property type="term" value="F:RNA polymerase II cis-regulatory region sequence-specific DNA binding"/>
    <property type="evidence" value="ECO:0007669"/>
    <property type="project" value="TreeGrafter"/>
</dbReference>
<dbReference type="GO" id="GO:0046983">
    <property type="term" value="F:protein dimerization activity"/>
    <property type="evidence" value="ECO:0007669"/>
    <property type="project" value="InterPro"/>
</dbReference>
<dbReference type="OrthoDB" id="6022628at2759"/>
<evidence type="ECO:0000259" key="8">
    <source>
        <dbReference type="PROSITE" id="PS50888"/>
    </source>
</evidence>
<proteinExistence type="predicted"/>
<evidence type="ECO:0000313" key="11">
    <source>
        <dbReference type="Proteomes" id="UP000070412"/>
    </source>
</evidence>
<feature type="coiled-coil region" evidence="6">
    <location>
        <begin position="665"/>
        <end position="699"/>
    </location>
</feature>
<evidence type="ECO:0000256" key="6">
    <source>
        <dbReference type="SAM" id="Coils"/>
    </source>
</evidence>
<evidence type="ECO:0000256" key="5">
    <source>
        <dbReference type="ARBA" id="ARBA00023242"/>
    </source>
</evidence>
<keyword evidence="4" id="KW-0804">Transcription</keyword>
<dbReference type="InterPro" id="IPR052207">
    <property type="entry name" value="Max-like/E-box_TFs"/>
</dbReference>
<evidence type="ECO:0000256" key="7">
    <source>
        <dbReference type="SAM" id="MobiDB-lite"/>
    </source>
</evidence>